<dbReference type="InterPro" id="IPR001123">
    <property type="entry name" value="LeuE-type"/>
</dbReference>
<organism evidence="7 8">
    <name type="scientific">Natrinema gari JCM 14663</name>
    <dbReference type="NCBI Taxonomy" id="1230459"/>
    <lineage>
        <taxon>Archaea</taxon>
        <taxon>Methanobacteriati</taxon>
        <taxon>Methanobacteriota</taxon>
        <taxon>Stenosarchaea group</taxon>
        <taxon>Halobacteria</taxon>
        <taxon>Halobacteriales</taxon>
        <taxon>Natrialbaceae</taxon>
        <taxon>Natrinema</taxon>
    </lineage>
</organism>
<dbReference type="PANTHER" id="PTHR30086">
    <property type="entry name" value="ARGININE EXPORTER PROTEIN ARGO"/>
    <property type="match status" value="1"/>
</dbReference>
<evidence type="ECO:0000313" key="7">
    <source>
        <dbReference type="EMBL" id="ELY83458.1"/>
    </source>
</evidence>
<accession>L9ZE72</accession>
<evidence type="ECO:0000256" key="1">
    <source>
        <dbReference type="ARBA" id="ARBA00004651"/>
    </source>
</evidence>
<proteinExistence type="predicted"/>
<dbReference type="Pfam" id="PF01810">
    <property type="entry name" value="LysE"/>
    <property type="match status" value="1"/>
</dbReference>
<protein>
    <submittedName>
        <fullName evidence="7">Threonine/homoserine/homoserine lactone efflux protein</fullName>
    </submittedName>
</protein>
<reference evidence="7 8" key="1">
    <citation type="journal article" date="2014" name="PLoS Genet.">
        <title>Phylogenetically driven sequencing of extremely halophilic archaea reveals strategies for static and dynamic osmo-response.</title>
        <authorList>
            <person name="Becker E.A."/>
            <person name="Seitzer P.M."/>
            <person name="Tritt A."/>
            <person name="Larsen D."/>
            <person name="Krusor M."/>
            <person name="Yao A.I."/>
            <person name="Wu D."/>
            <person name="Madern D."/>
            <person name="Eisen J.A."/>
            <person name="Darling A.E."/>
            <person name="Facciotti M.T."/>
        </authorList>
    </citation>
    <scope>NUCLEOTIDE SEQUENCE [LARGE SCALE GENOMIC DNA]</scope>
    <source>
        <strain evidence="7 8">JCM 14663</strain>
    </source>
</reference>
<dbReference type="GO" id="GO:0005886">
    <property type="term" value="C:plasma membrane"/>
    <property type="evidence" value="ECO:0007669"/>
    <property type="project" value="UniProtKB-SubCell"/>
</dbReference>
<keyword evidence="2" id="KW-1003">Cell membrane</keyword>
<comment type="subcellular location">
    <subcellularLocation>
        <location evidence="1">Cell membrane</location>
        <topology evidence="1">Multi-pass membrane protein</topology>
    </subcellularLocation>
</comment>
<dbReference type="PANTHER" id="PTHR30086:SF20">
    <property type="entry name" value="ARGININE EXPORTER PROTEIN ARGO-RELATED"/>
    <property type="match status" value="1"/>
</dbReference>
<gene>
    <name evidence="7" type="ORF">C486_02313</name>
</gene>
<keyword evidence="8" id="KW-1185">Reference proteome</keyword>
<evidence type="ECO:0000256" key="6">
    <source>
        <dbReference type="SAM" id="Phobius"/>
    </source>
</evidence>
<evidence type="ECO:0000256" key="5">
    <source>
        <dbReference type="ARBA" id="ARBA00023136"/>
    </source>
</evidence>
<feature type="transmembrane region" description="Helical" evidence="6">
    <location>
        <begin position="148"/>
        <end position="168"/>
    </location>
</feature>
<name>L9ZE72_9EURY</name>
<keyword evidence="5 6" id="KW-0472">Membrane</keyword>
<dbReference type="PATRIC" id="fig|1230459.4.peg.457"/>
<dbReference type="Proteomes" id="UP000011592">
    <property type="component" value="Unassembled WGS sequence"/>
</dbReference>
<sequence>MVDLGILLAFIPAAVLIVITPGPDTVYNLTESLREGSTAGMFAALGTATGILVHTAAAVLGLATLLRTSATAYQLVKYIGAAYLVYLGVQTLRNDEEFDIETTLGGDDRSYVESYKEAAAINISNPKVAMFVLAFFPQFIPSSANATVLMSILGVAYAVVSIVYFAGVALLADRVRSLLVDSDLTQRAIQYGSGSVLLGFGLKLALEKRPTT</sequence>
<keyword evidence="3 6" id="KW-0812">Transmembrane</keyword>
<feature type="transmembrane region" description="Helical" evidence="6">
    <location>
        <begin position="118"/>
        <end position="136"/>
    </location>
</feature>
<comment type="caution">
    <text evidence="7">The sequence shown here is derived from an EMBL/GenBank/DDBJ whole genome shotgun (WGS) entry which is preliminary data.</text>
</comment>
<evidence type="ECO:0000256" key="4">
    <source>
        <dbReference type="ARBA" id="ARBA00022989"/>
    </source>
</evidence>
<dbReference type="RefSeq" id="WP_008452539.1">
    <property type="nucleotide sequence ID" value="NZ_AOIJ01000031.1"/>
</dbReference>
<evidence type="ECO:0000313" key="8">
    <source>
        <dbReference type="Proteomes" id="UP000011592"/>
    </source>
</evidence>
<keyword evidence="4 6" id="KW-1133">Transmembrane helix</keyword>
<dbReference type="EMBL" id="AOIJ01000031">
    <property type="protein sequence ID" value="ELY83458.1"/>
    <property type="molecule type" value="Genomic_DNA"/>
</dbReference>
<dbReference type="GO" id="GO:0015171">
    <property type="term" value="F:amino acid transmembrane transporter activity"/>
    <property type="evidence" value="ECO:0007669"/>
    <property type="project" value="TreeGrafter"/>
</dbReference>
<feature type="transmembrane region" description="Helical" evidence="6">
    <location>
        <begin position="40"/>
        <end position="63"/>
    </location>
</feature>
<dbReference type="PIRSF" id="PIRSF006324">
    <property type="entry name" value="LeuE"/>
    <property type="match status" value="1"/>
</dbReference>
<dbReference type="AlphaFoldDB" id="L9ZE72"/>
<evidence type="ECO:0000256" key="2">
    <source>
        <dbReference type="ARBA" id="ARBA00022475"/>
    </source>
</evidence>
<evidence type="ECO:0000256" key="3">
    <source>
        <dbReference type="ARBA" id="ARBA00022692"/>
    </source>
</evidence>